<accession>A0ABU0HF59</accession>
<keyword evidence="4" id="KW-1185">Reference proteome</keyword>
<evidence type="ECO:0000313" key="3">
    <source>
        <dbReference type="EMBL" id="MDQ0440488.1"/>
    </source>
</evidence>
<name>A0ABU0HF59_9HYPH</name>
<feature type="domain" description="Isochorismatase-like" evidence="2">
    <location>
        <begin position="32"/>
        <end position="219"/>
    </location>
</feature>
<dbReference type="RefSeq" id="WP_266351366.1">
    <property type="nucleotide sequence ID" value="NZ_JAPKNG010000008.1"/>
</dbReference>
<dbReference type="Gene3D" id="3.40.50.850">
    <property type="entry name" value="Isochorismatase-like"/>
    <property type="match status" value="1"/>
</dbReference>
<dbReference type="InterPro" id="IPR036380">
    <property type="entry name" value="Isochorismatase-like_sf"/>
</dbReference>
<organism evidence="3 4">
    <name type="scientific">Kaistia dalseonensis</name>
    <dbReference type="NCBI Taxonomy" id="410840"/>
    <lineage>
        <taxon>Bacteria</taxon>
        <taxon>Pseudomonadati</taxon>
        <taxon>Pseudomonadota</taxon>
        <taxon>Alphaproteobacteria</taxon>
        <taxon>Hyphomicrobiales</taxon>
        <taxon>Kaistiaceae</taxon>
        <taxon>Kaistia</taxon>
    </lineage>
</organism>
<dbReference type="EC" id="3.5.1.110" evidence="3"/>
<evidence type="ECO:0000256" key="1">
    <source>
        <dbReference type="ARBA" id="ARBA00022801"/>
    </source>
</evidence>
<dbReference type="SUPFAM" id="SSF52499">
    <property type="entry name" value="Isochorismatase-like hydrolases"/>
    <property type="match status" value="1"/>
</dbReference>
<gene>
    <name evidence="3" type="ORF">QO014_004903</name>
</gene>
<dbReference type="GO" id="GO:0016787">
    <property type="term" value="F:hydrolase activity"/>
    <property type="evidence" value="ECO:0007669"/>
    <property type="project" value="UniProtKB-KW"/>
</dbReference>
<dbReference type="Pfam" id="PF00857">
    <property type="entry name" value="Isochorismatase"/>
    <property type="match status" value="1"/>
</dbReference>
<evidence type="ECO:0000259" key="2">
    <source>
        <dbReference type="Pfam" id="PF00857"/>
    </source>
</evidence>
<reference evidence="3 4" key="1">
    <citation type="submission" date="2023-07" db="EMBL/GenBank/DDBJ databases">
        <title>Genomic Encyclopedia of Type Strains, Phase IV (KMG-IV): sequencing the most valuable type-strain genomes for metagenomic binning, comparative biology and taxonomic classification.</title>
        <authorList>
            <person name="Goeker M."/>
        </authorList>
    </citation>
    <scope>NUCLEOTIDE SEQUENCE [LARGE SCALE GENOMIC DNA]</scope>
    <source>
        <strain evidence="3 4">B6-8</strain>
    </source>
</reference>
<evidence type="ECO:0000313" key="4">
    <source>
        <dbReference type="Proteomes" id="UP001241603"/>
    </source>
</evidence>
<dbReference type="EMBL" id="JAUSVO010000008">
    <property type="protein sequence ID" value="MDQ0440488.1"/>
    <property type="molecule type" value="Genomic_DNA"/>
</dbReference>
<dbReference type="Proteomes" id="UP001241603">
    <property type="component" value="Unassembled WGS sequence"/>
</dbReference>
<comment type="caution">
    <text evidence="3">The sequence shown here is derived from an EMBL/GenBank/DDBJ whole genome shotgun (WGS) entry which is preliminary data.</text>
</comment>
<dbReference type="InterPro" id="IPR000868">
    <property type="entry name" value="Isochorismatase-like_dom"/>
</dbReference>
<protein>
    <submittedName>
        <fullName evidence="3">Ureidoacrylate peracid hydrolase</fullName>
        <ecNumber evidence="3">3.5.1.110</ecNumber>
    </submittedName>
</protein>
<sequence>MHTIAIDPETLERVTRWRGKDHMFEDIDPARTALVVIDMQNGFTEAGSEMEVPESREIVPNINRLSAAMAEAGGLNVFVYFVVDDETPKNWSTWLGYFCTAERGDNAKALFAPGAHGGAIASDLVVRPGDLMVPKSRFSALVPGSSDLHAQLQARGIDTVIITGTVTNCCCESTARDAMQMDYKVIFVADGTAALSDADHNATLNNMVSIFADVMTTDEIVGFLAAAPQRIAAE</sequence>
<keyword evidence="1 3" id="KW-0378">Hydrolase</keyword>
<dbReference type="InterPro" id="IPR050272">
    <property type="entry name" value="Isochorismatase-like_hydrls"/>
</dbReference>
<dbReference type="CDD" id="cd00431">
    <property type="entry name" value="cysteine_hydrolases"/>
    <property type="match status" value="1"/>
</dbReference>
<proteinExistence type="predicted"/>
<dbReference type="PANTHER" id="PTHR43540">
    <property type="entry name" value="PEROXYUREIDOACRYLATE/UREIDOACRYLATE AMIDOHYDROLASE-RELATED"/>
    <property type="match status" value="1"/>
</dbReference>
<dbReference type="PANTHER" id="PTHR43540:SF6">
    <property type="entry name" value="ISOCHORISMATASE-LIKE DOMAIN-CONTAINING PROTEIN"/>
    <property type="match status" value="1"/>
</dbReference>